<feature type="region of interest" description="Disordered" evidence="1">
    <location>
        <begin position="236"/>
        <end position="264"/>
    </location>
</feature>
<dbReference type="STRING" id="71784.A0A1Y2B315"/>
<comment type="caution">
    <text evidence="3">The sequence shown here is derived from an EMBL/GenBank/DDBJ whole genome shotgun (WGS) entry which is preliminary data.</text>
</comment>
<feature type="region of interest" description="Disordered" evidence="1">
    <location>
        <begin position="343"/>
        <end position="393"/>
    </location>
</feature>
<evidence type="ECO:0000256" key="1">
    <source>
        <dbReference type="SAM" id="MobiDB-lite"/>
    </source>
</evidence>
<evidence type="ECO:0000313" key="4">
    <source>
        <dbReference type="Proteomes" id="UP000193986"/>
    </source>
</evidence>
<dbReference type="InterPro" id="IPR036361">
    <property type="entry name" value="SAP_dom_sf"/>
</dbReference>
<protein>
    <recommendedName>
        <fullName evidence="2">SAP domain-containing protein</fullName>
    </recommendedName>
</protein>
<sequence>MIRRKLSNGLLRTAAQAQHSAISPAKVSSSVPLTGQSANLASAVMLSTTRNWKVETTTTLKAELKRRGLSQVGNKTALIDRLSSAETSASLGPVPPLPRKSSKQLSTTSSRALPPKRSASPARKARTETQGQDQDQEPVTSAGPPISSQKTDAPSAEPVRAEQVTVAPGLPETADVGKTRDTLDIKMPQPEAEQPTTQSIPFVPDNYRSNALLETVDNAVKKAEEALPKVMTVASASTHPAGGPTHGVHSSSDAHTHEVSSTEVEETVGQTFGSFESTVSSLLSAPVKAATSAGLVPAVGWPKLKDDSKSAGEYKADPSEPLNEQEKTGAWALAGLVGLGLWLGGPSKKTKGKGKKSGEHQEGNASVVAGTKGDAKWEQASGAGIVGHGGRKD</sequence>
<dbReference type="OrthoDB" id="445357at2759"/>
<reference evidence="3 4" key="1">
    <citation type="submission" date="2016-07" db="EMBL/GenBank/DDBJ databases">
        <title>Pervasive Adenine N6-methylation of Active Genes in Fungi.</title>
        <authorList>
            <consortium name="DOE Joint Genome Institute"/>
            <person name="Mondo S.J."/>
            <person name="Dannebaum R.O."/>
            <person name="Kuo R.C."/>
            <person name="Labutti K."/>
            <person name="Haridas S."/>
            <person name="Kuo A."/>
            <person name="Salamov A."/>
            <person name="Ahrendt S.R."/>
            <person name="Lipzen A."/>
            <person name="Sullivan W."/>
            <person name="Andreopoulos W.B."/>
            <person name="Clum A."/>
            <person name="Lindquist E."/>
            <person name="Daum C."/>
            <person name="Ramamoorthy G.K."/>
            <person name="Gryganskyi A."/>
            <person name="Culley D."/>
            <person name="Magnuson J.K."/>
            <person name="James T.Y."/>
            <person name="O'Malley M.A."/>
            <person name="Stajich J.E."/>
            <person name="Spatafora J.W."/>
            <person name="Visel A."/>
            <person name="Grigoriev I.V."/>
        </authorList>
    </citation>
    <scope>NUCLEOTIDE SEQUENCE [LARGE SCALE GENOMIC DNA]</scope>
    <source>
        <strain evidence="3 4">68-887.2</strain>
    </source>
</reference>
<feature type="region of interest" description="Disordered" evidence="1">
    <location>
        <begin position="300"/>
        <end position="324"/>
    </location>
</feature>
<dbReference type="InterPro" id="IPR003034">
    <property type="entry name" value="SAP_dom"/>
</dbReference>
<keyword evidence="4" id="KW-1185">Reference proteome</keyword>
<dbReference type="SUPFAM" id="SSF68906">
    <property type="entry name" value="SAP domain"/>
    <property type="match status" value="1"/>
</dbReference>
<dbReference type="Pfam" id="PF02037">
    <property type="entry name" value="SAP"/>
    <property type="match status" value="1"/>
</dbReference>
<dbReference type="Gene3D" id="1.10.720.30">
    <property type="entry name" value="SAP domain"/>
    <property type="match status" value="1"/>
</dbReference>
<dbReference type="Proteomes" id="UP000193986">
    <property type="component" value="Unassembled WGS sequence"/>
</dbReference>
<dbReference type="InParanoid" id="A0A1Y2B315"/>
<proteinExistence type="predicted"/>
<feature type="region of interest" description="Disordered" evidence="1">
    <location>
        <begin position="85"/>
        <end position="204"/>
    </location>
</feature>
<accession>A0A1Y2B315</accession>
<feature type="compositionally biased region" description="Basic and acidic residues" evidence="1">
    <location>
        <begin position="303"/>
        <end position="318"/>
    </location>
</feature>
<dbReference type="EMBL" id="MCFC01000031">
    <property type="protein sequence ID" value="ORY28475.1"/>
    <property type="molecule type" value="Genomic_DNA"/>
</dbReference>
<gene>
    <name evidence="3" type="ORF">BCR39DRAFT_534834</name>
</gene>
<feature type="compositionally biased region" description="Basic and acidic residues" evidence="1">
    <location>
        <begin position="175"/>
        <end position="184"/>
    </location>
</feature>
<evidence type="ECO:0000313" key="3">
    <source>
        <dbReference type="EMBL" id="ORY28475.1"/>
    </source>
</evidence>
<feature type="compositionally biased region" description="Polar residues" evidence="1">
    <location>
        <begin position="128"/>
        <end position="139"/>
    </location>
</feature>
<feature type="compositionally biased region" description="Gly residues" evidence="1">
    <location>
        <begin position="384"/>
        <end position="393"/>
    </location>
</feature>
<organism evidence="3 4">
    <name type="scientific">Naematelia encephala</name>
    <dbReference type="NCBI Taxonomy" id="71784"/>
    <lineage>
        <taxon>Eukaryota</taxon>
        <taxon>Fungi</taxon>
        <taxon>Dikarya</taxon>
        <taxon>Basidiomycota</taxon>
        <taxon>Agaricomycotina</taxon>
        <taxon>Tremellomycetes</taxon>
        <taxon>Tremellales</taxon>
        <taxon>Naemateliaceae</taxon>
        <taxon>Naematelia</taxon>
    </lineage>
</organism>
<dbReference type="PROSITE" id="PS50800">
    <property type="entry name" value="SAP"/>
    <property type="match status" value="1"/>
</dbReference>
<feature type="domain" description="SAP" evidence="2">
    <location>
        <begin position="52"/>
        <end position="86"/>
    </location>
</feature>
<name>A0A1Y2B315_9TREE</name>
<dbReference type="AlphaFoldDB" id="A0A1Y2B315"/>
<evidence type="ECO:0000259" key="2">
    <source>
        <dbReference type="PROSITE" id="PS50800"/>
    </source>
</evidence>